<organism evidence="8 9">
    <name type="scientific">Pelodictyon phaeoclathratiforme (strain DSM 5477 / BU-1)</name>
    <dbReference type="NCBI Taxonomy" id="324925"/>
    <lineage>
        <taxon>Bacteria</taxon>
        <taxon>Pseudomonadati</taxon>
        <taxon>Chlorobiota</taxon>
        <taxon>Chlorobiia</taxon>
        <taxon>Chlorobiales</taxon>
        <taxon>Chlorobiaceae</taxon>
        <taxon>Chlorobium/Pelodictyon group</taxon>
        <taxon>Pelodictyon</taxon>
    </lineage>
</organism>
<dbReference type="GO" id="GO:0015562">
    <property type="term" value="F:efflux transmembrane transporter activity"/>
    <property type="evidence" value="ECO:0007669"/>
    <property type="project" value="InterPro"/>
</dbReference>
<dbReference type="SUPFAM" id="SSF56954">
    <property type="entry name" value="Outer membrane efflux proteins (OEP)"/>
    <property type="match status" value="1"/>
</dbReference>
<keyword evidence="7" id="KW-0998">Cell outer membrane</keyword>
<dbReference type="InterPro" id="IPR051906">
    <property type="entry name" value="TolC-like"/>
</dbReference>
<dbReference type="RefSeq" id="WP_012507205.1">
    <property type="nucleotide sequence ID" value="NC_011060.1"/>
</dbReference>
<proteinExistence type="inferred from homology"/>
<keyword evidence="4" id="KW-1134">Transmembrane beta strand</keyword>
<gene>
    <name evidence="8" type="ordered locus">Ppha_0381</name>
</gene>
<protein>
    <submittedName>
        <fullName evidence="8">Type I secretion outer membrane protein, TolC family</fullName>
    </submittedName>
</protein>
<dbReference type="Pfam" id="PF02321">
    <property type="entry name" value="OEP"/>
    <property type="match status" value="2"/>
</dbReference>
<dbReference type="STRING" id="324925.Ppha_0381"/>
<evidence type="ECO:0000256" key="2">
    <source>
        <dbReference type="ARBA" id="ARBA00007613"/>
    </source>
</evidence>
<keyword evidence="6" id="KW-0472">Membrane</keyword>
<dbReference type="PANTHER" id="PTHR30026:SF20">
    <property type="entry name" value="OUTER MEMBRANE PROTEIN TOLC"/>
    <property type="match status" value="1"/>
</dbReference>
<comment type="similarity">
    <text evidence="2">Belongs to the outer membrane factor (OMF) (TC 1.B.17) family.</text>
</comment>
<name>B4SCD0_PELPB</name>
<evidence type="ECO:0000313" key="8">
    <source>
        <dbReference type="EMBL" id="ACF42710.1"/>
    </source>
</evidence>
<dbReference type="InterPro" id="IPR010130">
    <property type="entry name" value="T1SS_OMP_TolC"/>
</dbReference>
<dbReference type="Gene3D" id="1.20.1600.10">
    <property type="entry name" value="Outer membrane efflux proteins (OEP)"/>
    <property type="match status" value="1"/>
</dbReference>
<dbReference type="eggNOG" id="COG1538">
    <property type="taxonomic scope" value="Bacteria"/>
</dbReference>
<evidence type="ECO:0000256" key="6">
    <source>
        <dbReference type="ARBA" id="ARBA00023136"/>
    </source>
</evidence>
<evidence type="ECO:0000256" key="7">
    <source>
        <dbReference type="ARBA" id="ARBA00023237"/>
    </source>
</evidence>
<dbReference type="OrthoDB" id="9813458at2"/>
<evidence type="ECO:0000313" key="9">
    <source>
        <dbReference type="Proteomes" id="UP000002724"/>
    </source>
</evidence>
<evidence type="ECO:0000256" key="5">
    <source>
        <dbReference type="ARBA" id="ARBA00022692"/>
    </source>
</evidence>
<keyword evidence="5" id="KW-0812">Transmembrane</keyword>
<dbReference type="Proteomes" id="UP000002724">
    <property type="component" value="Chromosome"/>
</dbReference>
<evidence type="ECO:0000256" key="4">
    <source>
        <dbReference type="ARBA" id="ARBA00022452"/>
    </source>
</evidence>
<reference evidence="8 9" key="1">
    <citation type="submission" date="2008-06" db="EMBL/GenBank/DDBJ databases">
        <title>Complete sequence of Pelodictyon phaeoclathratiforme BU-1.</title>
        <authorList>
            <consortium name="US DOE Joint Genome Institute"/>
            <person name="Lucas S."/>
            <person name="Copeland A."/>
            <person name="Lapidus A."/>
            <person name="Glavina del Rio T."/>
            <person name="Dalin E."/>
            <person name="Tice H."/>
            <person name="Bruce D."/>
            <person name="Goodwin L."/>
            <person name="Pitluck S."/>
            <person name="Schmutz J."/>
            <person name="Larimer F."/>
            <person name="Land M."/>
            <person name="Hauser L."/>
            <person name="Kyrpides N."/>
            <person name="Mikhailova N."/>
            <person name="Liu Z."/>
            <person name="Li T."/>
            <person name="Zhao F."/>
            <person name="Overmann J."/>
            <person name="Bryant D.A."/>
            <person name="Richardson P."/>
        </authorList>
    </citation>
    <scope>NUCLEOTIDE SEQUENCE [LARGE SCALE GENOMIC DNA]</scope>
    <source>
        <strain evidence="9">DSM 5477 / BU-1</strain>
    </source>
</reference>
<keyword evidence="9" id="KW-1185">Reference proteome</keyword>
<comment type="subcellular location">
    <subcellularLocation>
        <location evidence="1">Cell outer membrane</location>
    </subcellularLocation>
</comment>
<dbReference type="GO" id="GO:1990281">
    <property type="term" value="C:efflux pump complex"/>
    <property type="evidence" value="ECO:0007669"/>
    <property type="project" value="TreeGrafter"/>
</dbReference>
<accession>B4SCD0</accession>
<dbReference type="PANTHER" id="PTHR30026">
    <property type="entry name" value="OUTER MEMBRANE PROTEIN TOLC"/>
    <property type="match status" value="1"/>
</dbReference>
<keyword evidence="3" id="KW-0813">Transport</keyword>
<dbReference type="GO" id="GO:0009279">
    <property type="term" value="C:cell outer membrane"/>
    <property type="evidence" value="ECO:0007669"/>
    <property type="project" value="UniProtKB-SubCell"/>
</dbReference>
<sequence precursor="true">MKLWICLIAFAGMFIALPLYGDPIDLSTALQKAREYDARLGAAQADNLIYREEVGRARAQLRPSVRMNAARGRNATQYTSLAGRTTASYYNSINYGVSVRQPLLNLSNFVGYKQAKAVAVKSDIDLQKEDASLMVRIAEAYCNALYAEDNLDFSQTLVKAAEEQLQQAKKRFEKGFGTVTEISEAQAGYDMALADGLEIVNSVEFTRRELEHLTGEYPDELCRVVPEKLLLAQPEPGNVQSWIDLALVNNYDVVGGHQEIKIAKKEIEKQKFSRYPTVDLVAGRNYSESENNYSIGSIYDTYSVSLQMSMPIYTGGYASASVRQAYAKRLKAEEQLSAQERGVQSDVRKYYNGIVSSIAQIHAYEQAVQSHEIALTGTKKGFEAGLRTNVDVLDAQQKLFSSRRNLAKSRYQYILNRLMLKQASGTLSAGDVEEVNGWLATTKRL</sequence>
<dbReference type="KEGG" id="pph:Ppha_0381"/>
<dbReference type="AlphaFoldDB" id="B4SCD0"/>
<dbReference type="NCBIfam" id="TIGR01844">
    <property type="entry name" value="type_I_sec_TolC"/>
    <property type="match status" value="1"/>
</dbReference>
<dbReference type="GO" id="GO:0015288">
    <property type="term" value="F:porin activity"/>
    <property type="evidence" value="ECO:0007669"/>
    <property type="project" value="TreeGrafter"/>
</dbReference>
<dbReference type="EMBL" id="CP001110">
    <property type="protein sequence ID" value="ACF42710.1"/>
    <property type="molecule type" value="Genomic_DNA"/>
</dbReference>
<dbReference type="HOGENOM" id="CLU_012817_0_2_10"/>
<evidence type="ECO:0000256" key="3">
    <source>
        <dbReference type="ARBA" id="ARBA00022448"/>
    </source>
</evidence>
<evidence type="ECO:0000256" key="1">
    <source>
        <dbReference type="ARBA" id="ARBA00004442"/>
    </source>
</evidence>
<dbReference type="InterPro" id="IPR003423">
    <property type="entry name" value="OMP_efflux"/>
</dbReference>